<dbReference type="SUPFAM" id="SSF53474">
    <property type="entry name" value="alpha/beta-Hydrolases"/>
    <property type="match status" value="1"/>
</dbReference>
<dbReference type="PANTHER" id="PTHR42776:SF27">
    <property type="entry name" value="DIPEPTIDYL PEPTIDASE FAMILY MEMBER 6"/>
    <property type="match status" value="1"/>
</dbReference>
<evidence type="ECO:0000256" key="2">
    <source>
        <dbReference type="ARBA" id="ARBA00022825"/>
    </source>
</evidence>
<protein>
    <submittedName>
        <fullName evidence="5">S9 family peptidase</fullName>
    </submittedName>
</protein>
<evidence type="ECO:0000256" key="3">
    <source>
        <dbReference type="SAM" id="SignalP"/>
    </source>
</evidence>
<reference evidence="5" key="1">
    <citation type="submission" date="2020-10" db="EMBL/GenBank/DDBJ databases">
        <title>Phylogeny of dyella-like bacteria.</title>
        <authorList>
            <person name="Fu J."/>
        </authorList>
    </citation>
    <scope>NUCLEOTIDE SEQUENCE</scope>
    <source>
        <strain evidence="5">DHON07</strain>
    </source>
</reference>
<dbReference type="InterPro" id="IPR011042">
    <property type="entry name" value="6-blade_b-propeller_TolB-like"/>
</dbReference>
<keyword evidence="3" id="KW-0732">Signal</keyword>
<dbReference type="Gene3D" id="2.120.10.30">
    <property type="entry name" value="TolB, C-terminal domain"/>
    <property type="match status" value="2"/>
</dbReference>
<feature type="domain" description="Peptidase S9 prolyl oligopeptidase catalytic" evidence="4">
    <location>
        <begin position="481"/>
        <end position="681"/>
    </location>
</feature>
<keyword evidence="2" id="KW-0720">Serine protease</keyword>
<keyword evidence="2" id="KW-0645">Protease</keyword>
<evidence type="ECO:0000256" key="1">
    <source>
        <dbReference type="ARBA" id="ARBA00022801"/>
    </source>
</evidence>
<sequence>MLKPSRLLLPLLAALFAPLAVADTPHATTTDPRIDALLTQLGKVRSIGEVALSPDGHQLAWVVDTNDKPGIMLADADGKNAHSVGLASKPGSCSESGLAWAPDSRHLAFLSNCASSHSSMGGKQADVYVLDTQSQEKPARLSNLSGYVHALSWAPDGKSLAFLYVEGATRRASALAAAKPQTGEIGVEGIEVQRVATLPAQGGTAQWVTPADSYVYEFSWAPDSQRVAYVAAPAPGDNNWWIAQLYVQGVQADSARTALVNPGTVSGPLRGLQIAVPRWSPDGSRIAFIGGLMSDQGATGGDLYSVPASGGAPTDLTPGIHVTPAWFSWSSPQSMLVSQISSGKVQLAEYAVQADHAQQQRVLFTAPGYVGDGTAEAALSFSADHRQVAFGQSSYESAPEVYAGAIGDRMPAAVTSLNAGLKPSWGKAQSVEWNSEGFHVQGWLLYPVNYDPSKRYPMIVNIHGGPSSAVVPHWPSVGYGAAPFSALGYFVFMTNPRGSFGEGEAFVQANRKDFGYGDLRDTLAGVDAVEKLVPVDDRRLGLTGWSYGGFMSMFAPTQTQRFRAVVAGAGIANWQSYYGQNLIDQWMVPFFGASVYDDPAVYAKSSAINFIKKVKTPTLIVVGERDAECPAPQSFEYWHALRALGVPTSLVVYPNEGHHFYNPANQRDVLQRALNWFEKYLPPQ</sequence>
<dbReference type="InterPro" id="IPR011659">
    <property type="entry name" value="WD40"/>
</dbReference>
<dbReference type="EMBL" id="JADIKF010000038">
    <property type="protein sequence ID" value="MBM7129756.1"/>
    <property type="molecule type" value="Genomic_DNA"/>
</dbReference>
<feature type="chain" id="PRO_5045166530" evidence="3">
    <location>
        <begin position="23"/>
        <end position="684"/>
    </location>
</feature>
<name>A0ABS2KF09_9GAMM</name>
<keyword evidence="6" id="KW-1185">Reference proteome</keyword>
<dbReference type="InterPro" id="IPR001375">
    <property type="entry name" value="Peptidase_S9_cat"/>
</dbReference>
<feature type="signal peptide" evidence="3">
    <location>
        <begin position="1"/>
        <end position="22"/>
    </location>
</feature>
<dbReference type="Pfam" id="PF07676">
    <property type="entry name" value="PD40"/>
    <property type="match status" value="2"/>
</dbReference>
<proteinExistence type="predicted"/>
<dbReference type="SUPFAM" id="SSF82171">
    <property type="entry name" value="DPP6 N-terminal domain-like"/>
    <property type="match status" value="1"/>
</dbReference>
<organism evidence="5 6">
    <name type="scientific">Dyella mobilis</name>
    <dbReference type="NCBI Taxonomy" id="1849582"/>
    <lineage>
        <taxon>Bacteria</taxon>
        <taxon>Pseudomonadati</taxon>
        <taxon>Pseudomonadota</taxon>
        <taxon>Gammaproteobacteria</taxon>
        <taxon>Lysobacterales</taxon>
        <taxon>Rhodanobacteraceae</taxon>
        <taxon>Dyella</taxon>
    </lineage>
</organism>
<dbReference type="Proteomes" id="UP001430193">
    <property type="component" value="Unassembled WGS sequence"/>
</dbReference>
<comment type="caution">
    <text evidence="5">The sequence shown here is derived from an EMBL/GenBank/DDBJ whole genome shotgun (WGS) entry which is preliminary data.</text>
</comment>
<evidence type="ECO:0000313" key="5">
    <source>
        <dbReference type="EMBL" id="MBM7129756.1"/>
    </source>
</evidence>
<accession>A0ABS2KF09</accession>
<dbReference type="InterPro" id="IPR029058">
    <property type="entry name" value="AB_hydrolase_fold"/>
</dbReference>
<dbReference type="Gene3D" id="3.40.50.1820">
    <property type="entry name" value="alpha/beta hydrolase"/>
    <property type="match status" value="1"/>
</dbReference>
<evidence type="ECO:0000313" key="6">
    <source>
        <dbReference type="Proteomes" id="UP001430193"/>
    </source>
</evidence>
<evidence type="ECO:0000259" key="4">
    <source>
        <dbReference type="Pfam" id="PF00326"/>
    </source>
</evidence>
<keyword evidence="1" id="KW-0378">Hydrolase</keyword>
<dbReference type="PANTHER" id="PTHR42776">
    <property type="entry name" value="SERINE PEPTIDASE S9 FAMILY MEMBER"/>
    <property type="match status" value="1"/>
</dbReference>
<dbReference type="Pfam" id="PF00326">
    <property type="entry name" value="Peptidase_S9"/>
    <property type="match status" value="1"/>
</dbReference>
<dbReference type="RefSeq" id="WP_204631364.1">
    <property type="nucleotide sequence ID" value="NZ_BSOC01000003.1"/>
</dbReference>
<gene>
    <name evidence="5" type="ORF">ISS99_09480</name>
</gene>